<keyword evidence="3" id="KW-1185">Reference proteome</keyword>
<evidence type="ECO:0000256" key="1">
    <source>
        <dbReference type="SAM" id="MobiDB-lite"/>
    </source>
</evidence>
<proteinExistence type="predicted"/>
<feature type="region of interest" description="Disordered" evidence="1">
    <location>
        <begin position="169"/>
        <end position="189"/>
    </location>
</feature>
<evidence type="ECO:0000313" key="2">
    <source>
        <dbReference type="EMBL" id="KAF3432609.1"/>
    </source>
</evidence>
<gene>
    <name evidence="2" type="ORF">FNV43_RR27349</name>
</gene>
<protein>
    <submittedName>
        <fullName evidence="2">Uncharacterized protein</fullName>
    </submittedName>
</protein>
<comment type="caution">
    <text evidence="2">The sequence shown here is derived from an EMBL/GenBank/DDBJ whole genome shotgun (WGS) entry which is preliminary data.</text>
</comment>
<sequence length="229" mass="26595">MARVNMTTTNISKLATKVDLSVSTDRSTNQSERPENEKEIFHKEKQLCIHCKYEIEAEIRLEKDIKNKGKAMLKPPLESYGPYNPKRNSKTKFVFIRLGSMIDQVQLRLSCHKYPIKPTGWDLDKPRQHNVRSTNRHTKRRDWTLKTFRSPIKEIEEYGIVDPLVETSNGKNDVTADSSTKNSKDKDDDFLAKTSKVKTTDFMTDKISSASDDYELFKELESHLYRMEG</sequence>
<dbReference type="OrthoDB" id="1752371at2759"/>
<dbReference type="Proteomes" id="UP000796880">
    <property type="component" value="Unassembled WGS sequence"/>
</dbReference>
<accession>A0A8K0GNE7</accession>
<evidence type="ECO:0000313" key="3">
    <source>
        <dbReference type="Proteomes" id="UP000796880"/>
    </source>
</evidence>
<dbReference type="AlphaFoldDB" id="A0A8K0GNE7"/>
<dbReference type="EMBL" id="VOIH02000012">
    <property type="protein sequence ID" value="KAF3432609.1"/>
    <property type="molecule type" value="Genomic_DNA"/>
</dbReference>
<name>A0A8K0GNE7_9ROSA</name>
<reference evidence="2" key="1">
    <citation type="submission" date="2020-03" db="EMBL/GenBank/DDBJ databases">
        <title>A high-quality chromosome-level genome assembly of a woody plant with both climbing and erect habits, Rhamnella rubrinervis.</title>
        <authorList>
            <person name="Lu Z."/>
            <person name="Yang Y."/>
            <person name="Zhu X."/>
            <person name="Sun Y."/>
        </authorList>
    </citation>
    <scope>NUCLEOTIDE SEQUENCE</scope>
    <source>
        <strain evidence="2">BYM</strain>
        <tissue evidence="2">Leaf</tissue>
    </source>
</reference>
<organism evidence="2 3">
    <name type="scientific">Rhamnella rubrinervis</name>
    <dbReference type="NCBI Taxonomy" id="2594499"/>
    <lineage>
        <taxon>Eukaryota</taxon>
        <taxon>Viridiplantae</taxon>
        <taxon>Streptophyta</taxon>
        <taxon>Embryophyta</taxon>
        <taxon>Tracheophyta</taxon>
        <taxon>Spermatophyta</taxon>
        <taxon>Magnoliopsida</taxon>
        <taxon>eudicotyledons</taxon>
        <taxon>Gunneridae</taxon>
        <taxon>Pentapetalae</taxon>
        <taxon>rosids</taxon>
        <taxon>fabids</taxon>
        <taxon>Rosales</taxon>
        <taxon>Rhamnaceae</taxon>
        <taxon>rhamnoid group</taxon>
        <taxon>Rhamneae</taxon>
        <taxon>Rhamnella</taxon>
    </lineage>
</organism>